<accession>A0A936ZTE8</accession>
<feature type="transmembrane region" description="Helical" evidence="1">
    <location>
        <begin position="6"/>
        <end position="28"/>
    </location>
</feature>
<dbReference type="AlphaFoldDB" id="A0A936ZTE8"/>
<keyword evidence="1" id="KW-0472">Membrane</keyword>
<gene>
    <name evidence="2" type="ORF">JI739_08005</name>
</gene>
<dbReference type="RefSeq" id="WP_201683371.1">
    <property type="nucleotide sequence ID" value="NZ_JAEQNA010000002.1"/>
</dbReference>
<proteinExistence type="predicted"/>
<reference evidence="2" key="1">
    <citation type="submission" date="2021-01" db="EMBL/GenBank/DDBJ databases">
        <title>Ramlibacter sp. strain AW1 16S ribosomal RNA gene Genome sequencing and assembly.</title>
        <authorList>
            <person name="Kang M."/>
        </authorList>
    </citation>
    <scope>NUCLEOTIDE SEQUENCE</scope>
    <source>
        <strain evidence="2">AW1</strain>
    </source>
</reference>
<feature type="transmembrane region" description="Helical" evidence="1">
    <location>
        <begin position="65"/>
        <end position="87"/>
    </location>
</feature>
<dbReference type="EMBL" id="JAEQNA010000002">
    <property type="protein sequence ID" value="MBL0420284.1"/>
    <property type="molecule type" value="Genomic_DNA"/>
</dbReference>
<dbReference type="Pfam" id="PF03334">
    <property type="entry name" value="PhaG_MnhG_YufB"/>
    <property type="match status" value="1"/>
</dbReference>
<feature type="transmembrane region" description="Helical" evidence="1">
    <location>
        <begin position="40"/>
        <end position="59"/>
    </location>
</feature>
<dbReference type="PANTHER" id="PTHR34703:SF1">
    <property type="entry name" value="ANTIPORTER SUBUNIT MNHG2-RELATED"/>
    <property type="match status" value="1"/>
</dbReference>
<dbReference type="PANTHER" id="PTHR34703">
    <property type="entry name" value="ANTIPORTER SUBUNIT MNHG2-RELATED"/>
    <property type="match status" value="1"/>
</dbReference>
<sequence>MNGWLSIAALVLVGVGLLFFVAGTVGLLRFPDPHSRLHALTKADNLGLGFVAIGLALHAPGPWQAFKLLLVWALALLAAATAAQLVARSALVSPQDEEDPAP</sequence>
<dbReference type="InterPro" id="IPR005133">
    <property type="entry name" value="PhaG_MnhG_YufB"/>
</dbReference>
<evidence type="ECO:0000256" key="1">
    <source>
        <dbReference type="SAM" id="Phobius"/>
    </source>
</evidence>
<protein>
    <submittedName>
        <fullName evidence="2">Monovalent cation/H(+) antiporter subunit G</fullName>
    </submittedName>
</protein>
<comment type="caution">
    <text evidence="2">The sequence shown here is derived from an EMBL/GenBank/DDBJ whole genome shotgun (WGS) entry which is preliminary data.</text>
</comment>
<organism evidence="2 3">
    <name type="scientific">Ramlibacter aurantiacus</name>
    <dbReference type="NCBI Taxonomy" id="2801330"/>
    <lineage>
        <taxon>Bacteria</taxon>
        <taxon>Pseudomonadati</taxon>
        <taxon>Pseudomonadota</taxon>
        <taxon>Betaproteobacteria</taxon>
        <taxon>Burkholderiales</taxon>
        <taxon>Comamonadaceae</taxon>
        <taxon>Ramlibacter</taxon>
    </lineage>
</organism>
<keyword evidence="1" id="KW-1133">Transmembrane helix</keyword>
<evidence type="ECO:0000313" key="3">
    <source>
        <dbReference type="Proteomes" id="UP000613011"/>
    </source>
</evidence>
<dbReference type="GO" id="GO:0015385">
    <property type="term" value="F:sodium:proton antiporter activity"/>
    <property type="evidence" value="ECO:0007669"/>
    <property type="project" value="TreeGrafter"/>
</dbReference>
<name>A0A936ZTE8_9BURK</name>
<evidence type="ECO:0000313" key="2">
    <source>
        <dbReference type="EMBL" id="MBL0420284.1"/>
    </source>
</evidence>
<keyword evidence="1" id="KW-0812">Transmembrane</keyword>
<dbReference type="Proteomes" id="UP000613011">
    <property type="component" value="Unassembled WGS sequence"/>
</dbReference>
<keyword evidence="3" id="KW-1185">Reference proteome</keyword>